<dbReference type="InterPro" id="IPR050765">
    <property type="entry name" value="Riboflavin_Biosynth_HTPR"/>
</dbReference>
<dbReference type="InterPro" id="IPR002734">
    <property type="entry name" value="RibDG_C"/>
</dbReference>
<dbReference type="InterPro" id="IPR016193">
    <property type="entry name" value="Cytidine_deaminase-like"/>
</dbReference>
<name>A0A2K9HJP6_9LACO</name>
<evidence type="ECO:0000256" key="14">
    <source>
        <dbReference type="PIRNR" id="PIRNR006769"/>
    </source>
</evidence>
<feature type="binding site" evidence="16">
    <location>
        <position position="275"/>
    </location>
    <ligand>
        <name>substrate</name>
    </ligand>
</feature>
<dbReference type="PANTHER" id="PTHR38011:SF7">
    <property type="entry name" value="2,5-DIAMINO-6-RIBOSYLAMINO-4(3H)-PYRIMIDINONE 5'-PHOSPHATE REDUCTASE"/>
    <property type="match status" value="1"/>
</dbReference>
<proteinExistence type="inferred from homology"/>
<dbReference type="AlphaFoldDB" id="A0A2K9HJP6"/>
<feature type="binding site" evidence="16">
    <location>
        <position position="176"/>
    </location>
    <ligand>
        <name>substrate</name>
    </ligand>
</feature>
<dbReference type="PIRSF" id="PIRSF006769">
    <property type="entry name" value="RibD"/>
    <property type="match status" value="1"/>
</dbReference>
<feature type="binding site" evidence="16">
    <location>
        <position position="192"/>
    </location>
    <ligand>
        <name>NADP(+)</name>
        <dbReference type="ChEBI" id="CHEBI:58349"/>
    </ligand>
</feature>
<keyword evidence="7 14" id="KW-0479">Metal-binding</keyword>
<keyword evidence="8 14" id="KW-0862">Zinc</keyword>
<protein>
    <recommendedName>
        <fullName evidence="14">Riboflavin biosynthesis protein RibD</fullName>
    </recommendedName>
    <domain>
        <recommendedName>
            <fullName evidence="14">Diaminohydroxyphosphoribosylaminopyrimidine deaminase</fullName>
            <shortName evidence="14">DRAP deaminase</shortName>
            <ecNumber evidence="14">3.5.4.26</ecNumber>
        </recommendedName>
        <alternativeName>
            <fullName evidence="14">Riboflavin-specific deaminase</fullName>
        </alternativeName>
    </domain>
    <domain>
        <recommendedName>
            <fullName evidence="14">5-amino-6-(5-phosphoribosylamino)uracil reductase</fullName>
            <ecNumber evidence="14">1.1.1.193</ecNumber>
        </recommendedName>
        <alternativeName>
            <fullName evidence="14">HTP reductase</fullName>
        </alternativeName>
    </domain>
</protein>
<evidence type="ECO:0000259" key="18">
    <source>
        <dbReference type="PROSITE" id="PS51747"/>
    </source>
</evidence>
<dbReference type="PANTHER" id="PTHR38011">
    <property type="entry name" value="DIHYDROFOLATE REDUCTASE FAMILY PROTEIN (AFU_ORTHOLOGUE AFUA_8G06820)"/>
    <property type="match status" value="1"/>
</dbReference>
<keyword evidence="20" id="KW-1185">Reference proteome</keyword>
<feature type="binding site" evidence="16">
    <location>
        <position position="188"/>
    </location>
    <ligand>
        <name>NADP(+)</name>
        <dbReference type="ChEBI" id="CHEBI:58349"/>
    </ligand>
</feature>
<evidence type="ECO:0000256" key="11">
    <source>
        <dbReference type="ARBA" id="ARBA00023268"/>
    </source>
</evidence>
<dbReference type="KEGG" id="lali:LA20249_02090"/>
<feature type="binding site" evidence="16">
    <location>
        <position position="196"/>
    </location>
    <ligand>
        <name>substrate</name>
    </ligand>
</feature>
<dbReference type="PROSITE" id="PS00903">
    <property type="entry name" value="CYT_DCMP_DEAMINASES_1"/>
    <property type="match status" value="1"/>
</dbReference>
<evidence type="ECO:0000256" key="2">
    <source>
        <dbReference type="ARBA" id="ARBA00004882"/>
    </source>
</evidence>
<evidence type="ECO:0000256" key="4">
    <source>
        <dbReference type="ARBA" id="ARBA00005259"/>
    </source>
</evidence>
<keyword evidence="6 14" id="KW-0686">Riboflavin biosynthesis</keyword>
<accession>A0A2K9HJP6</accession>
<evidence type="ECO:0000313" key="19">
    <source>
        <dbReference type="EMBL" id="AUI72750.1"/>
    </source>
</evidence>
<comment type="catalytic activity">
    <reaction evidence="13 14">
        <text>2,5-diamino-6-hydroxy-4-(5-phosphoribosylamino)-pyrimidine + H2O + H(+) = 5-amino-6-(5-phospho-D-ribosylamino)uracil + NH4(+)</text>
        <dbReference type="Rhea" id="RHEA:21868"/>
        <dbReference type="ChEBI" id="CHEBI:15377"/>
        <dbReference type="ChEBI" id="CHEBI:15378"/>
        <dbReference type="ChEBI" id="CHEBI:28938"/>
        <dbReference type="ChEBI" id="CHEBI:58453"/>
        <dbReference type="ChEBI" id="CHEBI:58614"/>
        <dbReference type="EC" id="3.5.4.26"/>
    </reaction>
</comment>
<dbReference type="CDD" id="cd01284">
    <property type="entry name" value="Riboflavin_deaminase-reductase"/>
    <property type="match status" value="1"/>
</dbReference>
<evidence type="ECO:0000256" key="3">
    <source>
        <dbReference type="ARBA" id="ARBA00004910"/>
    </source>
</evidence>
<evidence type="ECO:0000256" key="9">
    <source>
        <dbReference type="ARBA" id="ARBA00022857"/>
    </source>
</evidence>
<evidence type="ECO:0000256" key="8">
    <source>
        <dbReference type="ARBA" id="ARBA00022833"/>
    </source>
</evidence>
<evidence type="ECO:0000313" key="20">
    <source>
        <dbReference type="Proteomes" id="UP000234653"/>
    </source>
</evidence>
<evidence type="ECO:0000256" key="5">
    <source>
        <dbReference type="ARBA" id="ARBA00007417"/>
    </source>
</evidence>
<dbReference type="InterPro" id="IPR004794">
    <property type="entry name" value="Eubact_RibD"/>
</dbReference>
<comment type="pathway">
    <text evidence="3 14">Cofactor biosynthesis; riboflavin biosynthesis; 5-amino-6-(D-ribitylamino)uracil from GTP: step 3/4.</text>
</comment>
<feature type="active site" description="Proton donor" evidence="15">
    <location>
        <position position="45"/>
    </location>
</feature>
<evidence type="ECO:0000256" key="17">
    <source>
        <dbReference type="PIRSR" id="PIRSR006769-3"/>
    </source>
</evidence>
<evidence type="ECO:0000256" key="12">
    <source>
        <dbReference type="ARBA" id="ARBA00049861"/>
    </source>
</evidence>
<evidence type="ECO:0000256" key="6">
    <source>
        <dbReference type="ARBA" id="ARBA00022619"/>
    </source>
</evidence>
<dbReference type="STRING" id="1423720.FC67_GL001693"/>
<comment type="catalytic activity">
    <reaction evidence="12 14">
        <text>5-amino-6-(5-phospho-D-ribitylamino)uracil + NADP(+) = 5-amino-6-(5-phospho-D-ribosylamino)uracil + NADPH + H(+)</text>
        <dbReference type="Rhea" id="RHEA:17845"/>
        <dbReference type="ChEBI" id="CHEBI:15378"/>
        <dbReference type="ChEBI" id="CHEBI:57783"/>
        <dbReference type="ChEBI" id="CHEBI:58349"/>
        <dbReference type="ChEBI" id="CHEBI:58421"/>
        <dbReference type="ChEBI" id="CHEBI:58453"/>
        <dbReference type="EC" id="1.1.1.193"/>
    </reaction>
</comment>
<keyword evidence="11" id="KW-0511">Multifunctional enzyme</keyword>
<feature type="domain" description="CMP/dCMP-type deaminase" evidence="18">
    <location>
        <begin position="1"/>
        <end position="118"/>
    </location>
</feature>
<dbReference type="GO" id="GO:0008270">
    <property type="term" value="F:zinc ion binding"/>
    <property type="evidence" value="ECO:0007669"/>
    <property type="project" value="InterPro"/>
</dbReference>
<dbReference type="Pfam" id="PF00383">
    <property type="entry name" value="dCMP_cyt_deam_1"/>
    <property type="match status" value="1"/>
</dbReference>
<keyword evidence="14" id="KW-0378">Hydrolase</keyword>
<organism evidence="19 20">
    <name type="scientific">Companilactobacillus alimentarius DSM 20249</name>
    <dbReference type="NCBI Taxonomy" id="1423720"/>
    <lineage>
        <taxon>Bacteria</taxon>
        <taxon>Bacillati</taxon>
        <taxon>Bacillota</taxon>
        <taxon>Bacilli</taxon>
        <taxon>Lactobacillales</taxon>
        <taxon>Lactobacillaceae</taxon>
        <taxon>Companilactobacillus</taxon>
    </lineage>
</organism>
<reference evidence="19 20" key="1">
    <citation type="submission" date="2016-12" db="EMBL/GenBank/DDBJ databases">
        <title>The whole genome sequencing and assembly of Lactobacillus alimentarius DSM 20249T strain.</title>
        <authorList>
            <person name="Lee Y.-J."/>
            <person name="Yi H."/>
            <person name="Bahn Y.-S."/>
            <person name="Kim J.F."/>
            <person name="Lee D.-W."/>
        </authorList>
    </citation>
    <scope>NUCLEOTIDE SEQUENCE [LARGE SCALE GENOMIC DNA]</scope>
    <source>
        <strain evidence="19 20">DSM 20249</strain>
    </source>
</reference>
<dbReference type="GO" id="GO:0009231">
    <property type="term" value="P:riboflavin biosynthetic process"/>
    <property type="evidence" value="ECO:0007669"/>
    <property type="project" value="UniProtKB-UniPathway"/>
</dbReference>
<dbReference type="InterPro" id="IPR002125">
    <property type="entry name" value="CMP_dCMP_dom"/>
</dbReference>
<dbReference type="EC" id="1.1.1.193" evidence="14"/>
<dbReference type="PROSITE" id="PS51747">
    <property type="entry name" value="CYT_DCMP_DEAMINASES_2"/>
    <property type="match status" value="1"/>
</dbReference>
<dbReference type="InterPro" id="IPR024072">
    <property type="entry name" value="DHFR-like_dom_sf"/>
</dbReference>
<feature type="binding site" evidence="16">
    <location>
        <position position="146"/>
    </location>
    <ligand>
        <name>NADP(+)</name>
        <dbReference type="ChEBI" id="CHEBI:58349"/>
    </ligand>
</feature>
<feature type="binding site" evidence="16">
    <location>
        <position position="199"/>
    </location>
    <ligand>
        <name>NADP(+)</name>
        <dbReference type="ChEBI" id="CHEBI:58349"/>
    </ligand>
</feature>
<feature type="binding site" evidence="17">
    <location>
        <position position="43"/>
    </location>
    <ligand>
        <name>Zn(2+)</name>
        <dbReference type="ChEBI" id="CHEBI:29105"/>
        <note>catalytic</note>
    </ligand>
</feature>
<evidence type="ECO:0000256" key="7">
    <source>
        <dbReference type="ARBA" id="ARBA00022723"/>
    </source>
</evidence>
<gene>
    <name evidence="19" type="ORF">LA20249_02090</name>
</gene>
<dbReference type="Gene3D" id="3.40.430.10">
    <property type="entry name" value="Dihydrofolate Reductase, subunit A"/>
    <property type="match status" value="1"/>
</dbReference>
<comment type="similarity">
    <text evidence="4 14">In the N-terminal section; belongs to the cytidine and deoxycytidylate deaminase family.</text>
</comment>
<evidence type="ECO:0000256" key="1">
    <source>
        <dbReference type="ARBA" id="ARBA00002151"/>
    </source>
</evidence>
<dbReference type="EMBL" id="CP018867">
    <property type="protein sequence ID" value="AUI72750.1"/>
    <property type="molecule type" value="Genomic_DNA"/>
</dbReference>
<dbReference type="InterPro" id="IPR016192">
    <property type="entry name" value="APOBEC/CMP_deaminase_Zn-bd"/>
</dbReference>
<dbReference type="UniPathway" id="UPA00275">
    <property type="reaction ID" value="UER00401"/>
</dbReference>
<dbReference type="SUPFAM" id="SSF53597">
    <property type="entry name" value="Dihydrofolate reductase-like"/>
    <property type="match status" value="1"/>
</dbReference>
<dbReference type="EC" id="3.5.4.26" evidence="14"/>
<sequence>MELAFQEARKGKSTWLNPLVGAVIVKNQKVIGLGHHETFGHEHAEINALKSLTSISDAKGATLFVTLEPCSHVGKTPPCVQKIFDVGITKVVIGQVDPNPIVSGRGIKYLENHNIQVENLNIKTDLNTAYEFFYREQRPLITIKYAMTLDGKINRDSVKRSLISNHESYLDSQKLRANNQVILIGENTLKLDNPRLTVREEAKLFPPIRAILVRDLKTINKDLKIFQNEAPIWFFTEKQTDQIFPNNVKVLVGNWTPESIITYLAEQKLQSILIEGGSHIQADFMQAKLVDKLIIYLANRVFGTGLSAVSGQTIKGLEFSKPIVKSLDSDLKITVWRKR</sequence>
<dbReference type="Gene3D" id="3.40.140.10">
    <property type="entry name" value="Cytidine Deaminase, domain 2"/>
    <property type="match status" value="1"/>
</dbReference>
<keyword evidence="10 14" id="KW-0560">Oxidoreductase</keyword>
<dbReference type="GO" id="GO:0008835">
    <property type="term" value="F:diaminohydroxyphosphoribosylaminopyrimidine deaminase activity"/>
    <property type="evidence" value="ECO:0007669"/>
    <property type="project" value="UniProtKB-EC"/>
</dbReference>
<comment type="pathway">
    <text evidence="2 14">Cofactor biosynthesis; riboflavin biosynthesis; 5-amino-6-(D-ribitylamino)uracil from GTP: step 2/4.</text>
</comment>
<evidence type="ECO:0000256" key="16">
    <source>
        <dbReference type="PIRSR" id="PIRSR006769-2"/>
    </source>
</evidence>
<evidence type="ECO:0000256" key="13">
    <source>
        <dbReference type="ARBA" id="ARBA00049886"/>
    </source>
</evidence>
<dbReference type="SUPFAM" id="SSF53927">
    <property type="entry name" value="Cytidine deaminase-like"/>
    <property type="match status" value="1"/>
</dbReference>
<evidence type="ECO:0000256" key="10">
    <source>
        <dbReference type="ARBA" id="ARBA00023002"/>
    </source>
</evidence>
<feature type="binding site" evidence="17">
    <location>
        <position position="79"/>
    </location>
    <ligand>
        <name>Zn(2+)</name>
        <dbReference type="ChEBI" id="CHEBI:29105"/>
        <note>catalytic</note>
    </ligand>
</feature>
<dbReference type="Pfam" id="PF01872">
    <property type="entry name" value="RibD_C"/>
    <property type="match status" value="1"/>
</dbReference>
<evidence type="ECO:0000256" key="15">
    <source>
        <dbReference type="PIRSR" id="PIRSR006769-1"/>
    </source>
</evidence>
<dbReference type="Proteomes" id="UP000234653">
    <property type="component" value="Chromosome"/>
</dbReference>
<dbReference type="NCBIfam" id="TIGR00326">
    <property type="entry name" value="eubact_ribD"/>
    <property type="match status" value="1"/>
</dbReference>
<dbReference type="GO" id="GO:0008703">
    <property type="term" value="F:5-amino-6-(5-phosphoribosylamino)uracil reductase activity"/>
    <property type="evidence" value="ECO:0007669"/>
    <property type="project" value="UniProtKB-EC"/>
</dbReference>
<comment type="similarity">
    <text evidence="5 14">In the C-terminal section; belongs to the HTP reductase family.</text>
</comment>
<feature type="binding site" evidence="17">
    <location>
        <position position="70"/>
    </location>
    <ligand>
        <name>Zn(2+)</name>
        <dbReference type="ChEBI" id="CHEBI:29105"/>
        <note>catalytic</note>
    </ligand>
</feature>
<keyword evidence="9 14" id="KW-0521">NADP</keyword>
<comment type="cofactor">
    <cofactor evidence="14 17">
        <name>Zn(2+)</name>
        <dbReference type="ChEBI" id="CHEBI:29105"/>
    </cofactor>
    <text evidence="14 17">Binds 1 zinc ion.</text>
</comment>
<comment type="function">
    <text evidence="1 14">Converts 2,5-diamino-6-(ribosylamino)-4(3h)-pyrimidinone 5'-phosphate into 5-amino-6-(ribosylamino)-2,4(1h,3h)-pyrimidinedione 5'-phosphate.</text>
</comment>